<protein>
    <submittedName>
        <fullName evidence="1">Uncharacterized protein</fullName>
    </submittedName>
</protein>
<proteinExistence type="predicted"/>
<dbReference type="AlphaFoldDB" id="A0A0A9EMQ4"/>
<name>A0A0A9EMQ4_ARUDO</name>
<dbReference type="EMBL" id="GBRH01197607">
    <property type="protein sequence ID" value="JAE00289.1"/>
    <property type="molecule type" value="Transcribed_RNA"/>
</dbReference>
<accession>A0A0A9EMQ4</accession>
<reference evidence="1" key="2">
    <citation type="journal article" date="2015" name="Data Brief">
        <title>Shoot transcriptome of the giant reed, Arundo donax.</title>
        <authorList>
            <person name="Barrero R.A."/>
            <person name="Guerrero F.D."/>
            <person name="Moolhuijzen P."/>
            <person name="Goolsby J.A."/>
            <person name="Tidwell J."/>
            <person name="Bellgard S.E."/>
            <person name="Bellgard M.I."/>
        </authorList>
    </citation>
    <scope>NUCLEOTIDE SEQUENCE</scope>
    <source>
        <tissue evidence="1">Shoot tissue taken approximately 20 cm above the soil surface</tissue>
    </source>
</reference>
<sequence length="44" mass="4954">MHSCEETPYTTLMQVPLEICHTRTVYPGSTKLCTVISLECPINI</sequence>
<organism evidence="1">
    <name type="scientific">Arundo donax</name>
    <name type="common">Giant reed</name>
    <name type="synonym">Donax arundinaceus</name>
    <dbReference type="NCBI Taxonomy" id="35708"/>
    <lineage>
        <taxon>Eukaryota</taxon>
        <taxon>Viridiplantae</taxon>
        <taxon>Streptophyta</taxon>
        <taxon>Embryophyta</taxon>
        <taxon>Tracheophyta</taxon>
        <taxon>Spermatophyta</taxon>
        <taxon>Magnoliopsida</taxon>
        <taxon>Liliopsida</taxon>
        <taxon>Poales</taxon>
        <taxon>Poaceae</taxon>
        <taxon>PACMAD clade</taxon>
        <taxon>Arundinoideae</taxon>
        <taxon>Arundineae</taxon>
        <taxon>Arundo</taxon>
    </lineage>
</organism>
<evidence type="ECO:0000313" key="1">
    <source>
        <dbReference type="EMBL" id="JAE00289.1"/>
    </source>
</evidence>
<reference evidence="1" key="1">
    <citation type="submission" date="2014-09" db="EMBL/GenBank/DDBJ databases">
        <authorList>
            <person name="Magalhaes I.L.F."/>
            <person name="Oliveira U."/>
            <person name="Santos F.R."/>
            <person name="Vidigal T.H.D.A."/>
            <person name="Brescovit A.D."/>
            <person name="Santos A.J."/>
        </authorList>
    </citation>
    <scope>NUCLEOTIDE SEQUENCE</scope>
    <source>
        <tissue evidence="1">Shoot tissue taken approximately 20 cm above the soil surface</tissue>
    </source>
</reference>